<evidence type="ECO:0000256" key="5">
    <source>
        <dbReference type="SAM" id="MobiDB-lite"/>
    </source>
</evidence>
<comment type="subcellular location">
    <subcellularLocation>
        <location evidence="1">Membrane</location>
        <topology evidence="1">Single-pass membrane protein</topology>
    </subcellularLocation>
</comment>
<feature type="compositionally biased region" description="Low complexity" evidence="5">
    <location>
        <begin position="119"/>
        <end position="164"/>
    </location>
</feature>
<evidence type="ECO:0000256" key="2">
    <source>
        <dbReference type="ARBA" id="ARBA00022692"/>
    </source>
</evidence>
<feature type="region of interest" description="Disordered" evidence="5">
    <location>
        <begin position="292"/>
        <end position="338"/>
    </location>
</feature>
<keyword evidence="2 6" id="KW-0812">Transmembrane</keyword>
<accession>A0ABR3V8F6</accession>
<organism evidence="8 9">
    <name type="scientific">Humicola insolens</name>
    <name type="common">Soft-rot fungus</name>
    <dbReference type="NCBI Taxonomy" id="85995"/>
    <lineage>
        <taxon>Eukaryota</taxon>
        <taxon>Fungi</taxon>
        <taxon>Dikarya</taxon>
        <taxon>Ascomycota</taxon>
        <taxon>Pezizomycotina</taxon>
        <taxon>Sordariomycetes</taxon>
        <taxon>Sordariomycetidae</taxon>
        <taxon>Sordariales</taxon>
        <taxon>Chaetomiaceae</taxon>
        <taxon>Mycothermus</taxon>
    </lineage>
</organism>
<evidence type="ECO:0000256" key="6">
    <source>
        <dbReference type="SAM" id="Phobius"/>
    </source>
</evidence>
<evidence type="ECO:0000256" key="7">
    <source>
        <dbReference type="SAM" id="SignalP"/>
    </source>
</evidence>
<dbReference type="EMBL" id="JAZGSY010000238">
    <property type="protein sequence ID" value="KAL1838104.1"/>
    <property type="molecule type" value="Genomic_DNA"/>
</dbReference>
<feature type="region of interest" description="Disordered" evidence="5">
    <location>
        <begin position="113"/>
        <end position="176"/>
    </location>
</feature>
<feature type="compositionally biased region" description="Low complexity" evidence="5">
    <location>
        <begin position="319"/>
        <end position="331"/>
    </location>
</feature>
<feature type="transmembrane region" description="Helical" evidence="6">
    <location>
        <begin position="180"/>
        <end position="203"/>
    </location>
</feature>
<dbReference type="PANTHER" id="PTHR15549:SF33">
    <property type="entry name" value="MEMBRANE PROTEIN WSC4, PUTATIVE (AFU_ORTHOLOGUE AFUA_5G09020)-RELATED"/>
    <property type="match status" value="1"/>
</dbReference>
<evidence type="ECO:0000256" key="3">
    <source>
        <dbReference type="ARBA" id="ARBA00022989"/>
    </source>
</evidence>
<keyword evidence="3 6" id="KW-1133">Transmembrane helix</keyword>
<dbReference type="InterPro" id="IPR051694">
    <property type="entry name" value="Immunoregulatory_rcpt-like"/>
</dbReference>
<evidence type="ECO:0000313" key="8">
    <source>
        <dbReference type="EMBL" id="KAL1838104.1"/>
    </source>
</evidence>
<feature type="signal peptide" evidence="7">
    <location>
        <begin position="1"/>
        <end position="25"/>
    </location>
</feature>
<keyword evidence="4 6" id="KW-0472">Membrane</keyword>
<keyword evidence="7" id="KW-0732">Signal</keyword>
<evidence type="ECO:0000313" key="9">
    <source>
        <dbReference type="Proteomes" id="UP001583172"/>
    </source>
</evidence>
<sequence>MVDLRRVRLLPAALVAAVLIPASHAVKDDWSHYPADSQACLAQAGESSRCESRTVEAQNACYCRNGGNFVTTTAECVGRTAPELLKAVYDMMEISCRDSNTPLTISEAEFMEAAEADEPAITSPPTRTRTTETSEPTDEPTSTTASGPATVTVTQPTTPLPTTGTDDEEDDGGSGLSTGAMAGVIAGAIGGFAVLAAIVYILMQQRKKTGEESHPMLPQTHPYAGPSHTSMAASAQDTSYYGASPDVASWHQKKEWASSPDARTSLRTWDSPYLGGAAVTPPQPPAAVVIQELDGSQHFPPGSAQAPAEMSGSPVDVKPAQPQQHYQQPYPGSSWQQR</sequence>
<comment type="caution">
    <text evidence="8">The sequence shown here is derived from an EMBL/GenBank/DDBJ whole genome shotgun (WGS) entry which is preliminary data.</text>
</comment>
<proteinExistence type="predicted"/>
<reference evidence="8 9" key="1">
    <citation type="journal article" date="2024" name="Commun. Biol.">
        <title>Comparative genomic analysis of thermophilic fungi reveals convergent evolutionary adaptations and gene losses.</title>
        <authorList>
            <person name="Steindorff A.S."/>
            <person name="Aguilar-Pontes M.V."/>
            <person name="Robinson A.J."/>
            <person name="Andreopoulos B."/>
            <person name="LaButti K."/>
            <person name="Kuo A."/>
            <person name="Mondo S."/>
            <person name="Riley R."/>
            <person name="Otillar R."/>
            <person name="Haridas S."/>
            <person name="Lipzen A."/>
            <person name="Grimwood J."/>
            <person name="Schmutz J."/>
            <person name="Clum A."/>
            <person name="Reid I.D."/>
            <person name="Moisan M.C."/>
            <person name="Butler G."/>
            <person name="Nguyen T.T.M."/>
            <person name="Dewar K."/>
            <person name="Conant G."/>
            <person name="Drula E."/>
            <person name="Henrissat B."/>
            <person name="Hansel C."/>
            <person name="Singer S."/>
            <person name="Hutchinson M.I."/>
            <person name="de Vries R.P."/>
            <person name="Natvig D.O."/>
            <person name="Powell A.J."/>
            <person name="Tsang A."/>
            <person name="Grigoriev I.V."/>
        </authorList>
    </citation>
    <scope>NUCLEOTIDE SEQUENCE [LARGE SCALE GENOMIC DNA]</scope>
    <source>
        <strain evidence="8 9">CBS 620.91</strain>
    </source>
</reference>
<dbReference type="Proteomes" id="UP001583172">
    <property type="component" value="Unassembled WGS sequence"/>
</dbReference>
<name>A0ABR3V8F6_HUMIN</name>
<evidence type="ECO:0000256" key="4">
    <source>
        <dbReference type="ARBA" id="ARBA00023136"/>
    </source>
</evidence>
<feature type="chain" id="PRO_5046932888" description="Extracellular membrane protein CFEM domain-containing protein" evidence="7">
    <location>
        <begin position="26"/>
        <end position="338"/>
    </location>
</feature>
<evidence type="ECO:0008006" key="10">
    <source>
        <dbReference type="Google" id="ProtNLM"/>
    </source>
</evidence>
<evidence type="ECO:0000256" key="1">
    <source>
        <dbReference type="ARBA" id="ARBA00004167"/>
    </source>
</evidence>
<keyword evidence="9" id="KW-1185">Reference proteome</keyword>
<protein>
    <recommendedName>
        <fullName evidence="10">Extracellular membrane protein CFEM domain-containing protein</fullName>
    </recommendedName>
</protein>
<dbReference type="PANTHER" id="PTHR15549">
    <property type="entry name" value="PAIRED IMMUNOGLOBULIN-LIKE TYPE 2 RECEPTOR"/>
    <property type="match status" value="1"/>
</dbReference>
<gene>
    <name evidence="8" type="ORF">VTJ49DRAFT_3035</name>
</gene>